<comment type="caution">
    <text evidence="2">The sequence shown here is derived from an EMBL/GenBank/DDBJ whole genome shotgun (WGS) entry which is preliminary data.</text>
</comment>
<accession>A0AA36UFN7</accession>
<dbReference type="InterPro" id="IPR019734">
    <property type="entry name" value="TPR_rpt"/>
</dbReference>
<name>A0AA36UFN7_9NEIS</name>
<protein>
    <recommendedName>
        <fullName evidence="4">Beta-lactamase</fullName>
    </recommendedName>
</protein>
<proteinExistence type="predicted"/>
<dbReference type="Pfam" id="PF08238">
    <property type="entry name" value="Sel1"/>
    <property type="match status" value="5"/>
</dbReference>
<sequence length="225" mass="25407">MEYYQIAANQGVAEAYQNLGVAYLNGKGVPKNTQKALDMMKKAIDGGSQTAIYNLGNIYSSIGKNEEAILWLRKAAELNLVFAQADLAGKLAESAKTEAEKQEAKQWLEKALAQNEPYAYAAAGVLYSEKNNVFPINEKKAYEYYMKAAELGEEQAQTLLALWYWEGRYVPKDEIKAVEWFERAANNGEIKAARKLIEIYEQGSKNIPKNKARKQYWESKLTVIE</sequence>
<dbReference type="Gene3D" id="1.25.40.10">
    <property type="entry name" value="Tetratricopeptide repeat domain"/>
    <property type="match status" value="2"/>
</dbReference>
<dbReference type="PANTHER" id="PTHR11102">
    <property type="entry name" value="SEL-1-LIKE PROTEIN"/>
    <property type="match status" value="1"/>
</dbReference>
<keyword evidence="1" id="KW-0802">TPR repeat</keyword>
<dbReference type="InterPro" id="IPR006597">
    <property type="entry name" value="Sel1-like"/>
</dbReference>
<evidence type="ECO:0000313" key="3">
    <source>
        <dbReference type="Proteomes" id="UP000004982"/>
    </source>
</evidence>
<evidence type="ECO:0000313" key="2">
    <source>
        <dbReference type="EMBL" id="EGQ73760.1"/>
    </source>
</evidence>
<feature type="repeat" description="TPR" evidence="1">
    <location>
        <begin position="49"/>
        <end position="82"/>
    </location>
</feature>
<evidence type="ECO:0008006" key="4">
    <source>
        <dbReference type="Google" id="ProtNLM"/>
    </source>
</evidence>
<dbReference type="InterPro" id="IPR050767">
    <property type="entry name" value="Sel1_AlgK"/>
</dbReference>
<evidence type="ECO:0000256" key="1">
    <source>
        <dbReference type="PROSITE-ProRule" id="PRU00339"/>
    </source>
</evidence>
<reference evidence="2 3" key="1">
    <citation type="submission" date="2011-05" db="EMBL/GenBank/DDBJ databases">
        <authorList>
            <person name="Muzny D."/>
            <person name="Qin X."/>
            <person name="Deng J."/>
            <person name="Jiang H."/>
            <person name="Liu Y."/>
            <person name="Qu J."/>
            <person name="Song X.-Z."/>
            <person name="Zhang L."/>
            <person name="Thornton R."/>
            <person name="Coyle M."/>
            <person name="Francisco L."/>
            <person name="Jackson L."/>
            <person name="Javaid M."/>
            <person name="Korchina V."/>
            <person name="Kovar C."/>
            <person name="Mata R."/>
            <person name="Mathew T."/>
            <person name="Ngo R."/>
            <person name="Nguyen L."/>
            <person name="Nguyen N."/>
            <person name="Okwuonu G."/>
            <person name="Ongeri F."/>
            <person name="Pham C."/>
            <person name="Simmons D."/>
            <person name="Wilczek-Boney K."/>
            <person name="Hale W."/>
            <person name="Jakkamsetti A."/>
            <person name="Pham P."/>
            <person name="Ruth R."/>
            <person name="San Lucas F."/>
            <person name="Warren J."/>
            <person name="Zhang J."/>
            <person name="Zhao Z."/>
            <person name="Zhou C."/>
            <person name="Zhu D."/>
            <person name="Lee S."/>
            <person name="Bess C."/>
            <person name="Blankenburg K."/>
            <person name="Forbes L."/>
            <person name="Fu Q."/>
            <person name="Gubbala S."/>
            <person name="Hirani K."/>
            <person name="Jayaseelan J.C."/>
            <person name="Lara F."/>
            <person name="Munidasa M."/>
            <person name="Palculict T."/>
            <person name="Patil S."/>
            <person name="Pu L.-L."/>
            <person name="Saada N."/>
            <person name="Tang L."/>
            <person name="Weissenberger G."/>
            <person name="Zhu Y."/>
            <person name="Hemphill L."/>
            <person name="Shang Y."/>
            <person name="Youmans B."/>
            <person name="Ayvaz T."/>
            <person name="Ross M."/>
            <person name="Santibanez J."/>
            <person name="Aqrawi P."/>
            <person name="Gross S."/>
            <person name="Joshi V."/>
            <person name="Fowler G."/>
            <person name="Nazareth L."/>
            <person name="Reid J."/>
            <person name="Worley K."/>
            <person name="Petrosino J."/>
            <person name="Highlander S."/>
            <person name="Gibbs R."/>
        </authorList>
    </citation>
    <scope>NUCLEOTIDE SEQUENCE [LARGE SCALE GENOMIC DNA]</scope>
    <source>
        <strain evidence="2 3">ATCC 33926</strain>
    </source>
</reference>
<organism evidence="2 3">
    <name type="scientific">Neisseria macacae ATCC 33926</name>
    <dbReference type="NCBI Taxonomy" id="997348"/>
    <lineage>
        <taxon>Bacteria</taxon>
        <taxon>Pseudomonadati</taxon>
        <taxon>Pseudomonadota</taxon>
        <taxon>Betaproteobacteria</taxon>
        <taxon>Neisseriales</taxon>
        <taxon>Neisseriaceae</taxon>
        <taxon>Neisseria</taxon>
    </lineage>
</organism>
<dbReference type="Pfam" id="PF13181">
    <property type="entry name" value="TPR_8"/>
    <property type="match status" value="1"/>
</dbReference>
<gene>
    <name evidence="2" type="ORF">HMPREF9418_2944</name>
</gene>
<dbReference type="PROSITE" id="PS50005">
    <property type="entry name" value="TPR"/>
    <property type="match status" value="1"/>
</dbReference>
<dbReference type="AlphaFoldDB" id="A0AA36UFN7"/>
<dbReference type="Proteomes" id="UP000004982">
    <property type="component" value="Unassembled WGS sequence"/>
</dbReference>
<dbReference type="SMART" id="SM00671">
    <property type="entry name" value="SEL1"/>
    <property type="match status" value="5"/>
</dbReference>
<dbReference type="InterPro" id="IPR011990">
    <property type="entry name" value="TPR-like_helical_dom_sf"/>
</dbReference>
<dbReference type="SUPFAM" id="SSF81901">
    <property type="entry name" value="HCP-like"/>
    <property type="match status" value="2"/>
</dbReference>
<dbReference type="PANTHER" id="PTHR11102:SF160">
    <property type="entry name" value="ERAD-ASSOCIATED E3 UBIQUITIN-PROTEIN LIGASE COMPONENT HRD3"/>
    <property type="match status" value="1"/>
</dbReference>
<dbReference type="EMBL" id="AFQE01000161">
    <property type="protein sequence ID" value="EGQ73760.1"/>
    <property type="molecule type" value="Genomic_DNA"/>
</dbReference>